<dbReference type="CDD" id="cd06223">
    <property type="entry name" value="PRTases_typeI"/>
    <property type="match status" value="1"/>
</dbReference>
<dbReference type="SUPFAM" id="SSF53271">
    <property type="entry name" value="PRTase-like"/>
    <property type="match status" value="1"/>
</dbReference>
<sequence>MTKTYILNKEQIALKLQRMALEIAEQNMGEQRIVIASILPNGAIMSKTVKEVLAKYFEGTIEEITVDLDKRHPSEVQLSSKPDLNSAVLLLLDDVANSGKTLTYALKPFLNQHPHKIQTAVLVARTHRKFPIQPDIIGFSLATTIQEYIDVEVENGELVGAWMA</sequence>
<dbReference type="PANTHER" id="PTHR11608">
    <property type="entry name" value="BIFUNCTIONAL PROTEIN PYRR"/>
    <property type="match status" value="1"/>
</dbReference>
<dbReference type="InterPro" id="IPR029057">
    <property type="entry name" value="PRTase-like"/>
</dbReference>
<evidence type="ECO:0000313" key="2">
    <source>
        <dbReference type="EMBL" id="QGW28600.1"/>
    </source>
</evidence>
<protein>
    <submittedName>
        <fullName evidence="2">Phosphoribosyltransferase</fullName>
    </submittedName>
</protein>
<reference evidence="2 3" key="1">
    <citation type="submission" date="2019-11" db="EMBL/GenBank/DDBJ databases">
        <authorList>
            <person name="Im W.T."/>
        </authorList>
    </citation>
    <scope>NUCLEOTIDE SEQUENCE [LARGE SCALE GENOMIC DNA]</scope>
    <source>
        <strain evidence="2 3">SB-02</strain>
    </source>
</reference>
<dbReference type="Pfam" id="PF00156">
    <property type="entry name" value="Pribosyltran"/>
    <property type="match status" value="1"/>
</dbReference>
<dbReference type="Proteomes" id="UP000426027">
    <property type="component" value="Chromosome"/>
</dbReference>
<name>A0A6I6GE22_9BACT</name>
<organism evidence="2 3">
    <name type="scientific">Phnomibacter ginsenosidimutans</name>
    <dbReference type="NCBI Taxonomy" id="2676868"/>
    <lineage>
        <taxon>Bacteria</taxon>
        <taxon>Pseudomonadati</taxon>
        <taxon>Bacteroidota</taxon>
        <taxon>Chitinophagia</taxon>
        <taxon>Chitinophagales</taxon>
        <taxon>Chitinophagaceae</taxon>
        <taxon>Phnomibacter</taxon>
    </lineage>
</organism>
<dbReference type="GO" id="GO:0016757">
    <property type="term" value="F:glycosyltransferase activity"/>
    <property type="evidence" value="ECO:0007669"/>
    <property type="project" value="UniProtKB-KW"/>
</dbReference>
<dbReference type="PANTHER" id="PTHR11608:SF0">
    <property type="entry name" value="BIFUNCTIONAL PROTEIN PYRR"/>
    <property type="match status" value="1"/>
</dbReference>
<dbReference type="Gene3D" id="3.40.50.2020">
    <property type="match status" value="1"/>
</dbReference>
<feature type="domain" description="Phosphoribosyltransferase" evidence="1">
    <location>
        <begin position="6"/>
        <end position="146"/>
    </location>
</feature>
<keyword evidence="2" id="KW-0328">Glycosyltransferase</keyword>
<dbReference type="KEGG" id="fls:GLV81_11260"/>
<dbReference type="InterPro" id="IPR000836">
    <property type="entry name" value="PRTase_dom"/>
</dbReference>
<keyword evidence="3" id="KW-1185">Reference proteome</keyword>
<dbReference type="EMBL" id="CP046566">
    <property type="protein sequence ID" value="QGW28600.1"/>
    <property type="molecule type" value="Genomic_DNA"/>
</dbReference>
<evidence type="ECO:0000313" key="3">
    <source>
        <dbReference type="Proteomes" id="UP000426027"/>
    </source>
</evidence>
<accession>A0A6I6GE22</accession>
<dbReference type="AlphaFoldDB" id="A0A6I6GE22"/>
<dbReference type="RefSeq" id="WP_157478953.1">
    <property type="nucleotide sequence ID" value="NZ_CP046566.1"/>
</dbReference>
<proteinExistence type="predicted"/>
<evidence type="ECO:0000259" key="1">
    <source>
        <dbReference type="Pfam" id="PF00156"/>
    </source>
</evidence>
<dbReference type="InterPro" id="IPR050137">
    <property type="entry name" value="PyrR_bifunctional"/>
</dbReference>
<gene>
    <name evidence="2" type="ORF">GLV81_11260</name>
</gene>
<keyword evidence="2" id="KW-0808">Transferase</keyword>